<keyword evidence="3" id="KW-0862">Zinc</keyword>
<evidence type="ECO:0000256" key="1">
    <source>
        <dbReference type="ARBA" id="ARBA00004123"/>
    </source>
</evidence>
<dbReference type="EMBL" id="JAPEUY010000013">
    <property type="protein sequence ID" value="KAJ4366912.1"/>
    <property type="molecule type" value="Genomic_DNA"/>
</dbReference>
<evidence type="ECO:0000259" key="9">
    <source>
        <dbReference type="Pfam" id="PF04082"/>
    </source>
</evidence>
<organism evidence="10 11">
    <name type="scientific">Neocucurbitaria cava</name>
    <dbReference type="NCBI Taxonomy" id="798079"/>
    <lineage>
        <taxon>Eukaryota</taxon>
        <taxon>Fungi</taxon>
        <taxon>Dikarya</taxon>
        <taxon>Ascomycota</taxon>
        <taxon>Pezizomycotina</taxon>
        <taxon>Dothideomycetes</taxon>
        <taxon>Pleosporomycetidae</taxon>
        <taxon>Pleosporales</taxon>
        <taxon>Pleosporineae</taxon>
        <taxon>Cucurbitariaceae</taxon>
        <taxon>Neocucurbitaria</taxon>
    </lineage>
</organism>
<keyword evidence="6" id="KW-0804">Transcription</keyword>
<evidence type="ECO:0000256" key="4">
    <source>
        <dbReference type="ARBA" id="ARBA00023015"/>
    </source>
</evidence>
<evidence type="ECO:0000256" key="6">
    <source>
        <dbReference type="ARBA" id="ARBA00023163"/>
    </source>
</evidence>
<keyword evidence="4" id="KW-0805">Transcription regulation</keyword>
<dbReference type="GO" id="GO:0006351">
    <property type="term" value="P:DNA-templated transcription"/>
    <property type="evidence" value="ECO:0007669"/>
    <property type="project" value="InterPro"/>
</dbReference>
<evidence type="ECO:0000256" key="5">
    <source>
        <dbReference type="ARBA" id="ARBA00023125"/>
    </source>
</evidence>
<keyword evidence="5" id="KW-0238">DNA-binding</keyword>
<dbReference type="GO" id="GO:0000981">
    <property type="term" value="F:DNA-binding transcription factor activity, RNA polymerase II-specific"/>
    <property type="evidence" value="ECO:0007669"/>
    <property type="project" value="TreeGrafter"/>
</dbReference>
<dbReference type="AlphaFoldDB" id="A0A9W8Y564"/>
<dbReference type="GO" id="GO:0008270">
    <property type="term" value="F:zinc ion binding"/>
    <property type="evidence" value="ECO:0007669"/>
    <property type="project" value="InterPro"/>
</dbReference>
<evidence type="ECO:0000256" key="2">
    <source>
        <dbReference type="ARBA" id="ARBA00022723"/>
    </source>
</evidence>
<protein>
    <submittedName>
        <fullName evidence="10">Rac GTPase-activating protein BCR/ABR</fullName>
    </submittedName>
</protein>
<evidence type="ECO:0000256" key="8">
    <source>
        <dbReference type="SAM" id="MobiDB-lite"/>
    </source>
</evidence>
<evidence type="ECO:0000313" key="10">
    <source>
        <dbReference type="EMBL" id="KAJ4366912.1"/>
    </source>
</evidence>
<dbReference type="PANTHER" id="PTHR47782">
    <property type="entry name" value="ZN(II)2CYS6 TRANSCRIPTION FACTOR (EUROFUNG)-RELATED"/>
    <property type="match status" value="1"/>
</dbReference>
<comment type="caution">
    <text evidence="10">The sequence shown here is derived from an EMBL/GenBank/DDBJ whole genome shotgun (WGS) entry which is preliminary data.</text>
</comment>
<dbReference type="Pfam" id="PF04082">
    <property type="entry name" value="Fungal_trans"/>
    <property type="match status" value="1"/>
</dbReference>
<feature type="region of interest" description="Disordered" evidence="8">
    <location>
        <begin position="72"/>
        <end position="154"/>
    </location>
</feature>
<dbReference type="GO" id="GO:0045944">
    <property type="term" value="P:positive regulation of transcription by RNA polymerase II"/>
    <property type="evidence" value="ECO:0007669"/>
    <property type="project" value="TreeGrafter"/>
</dbReference>
<keyword evidence="11" id="KW-1185">Reference proteome</keyword>
<dbReference type="GO" id="GO:0005634">
    <property type="term" value="C:nucleus"/>
    <property type="evidence" value="ECO:0007669"/>
    <property type="project" value="UniProtKB-SubCell"/>
</dbReference>
<dbReference type="CDD" id="cd12148">
    <property type="entry name" value="fungal_TF_MHR"/>
    <property type="match status" value="1"/>
</dbReference>
<dbReference type="PANTHER" id="PTHR47782:SF7">
    <property type="entry name" value="PROTEIN STB5"/>
    <property type="match status" value="1"/>
</dbReference>
<dbReference type="OrthoDB" id="2399539at2759"/>
<proteinExistence type="predicted"/>
<dbReference type="InterPro" id="IPR007219">
    <property type="entry name" value="XnlR_reg_dom"/>
</dbReference>
<keyword evidence="7" id="KW-0539">Nucleus</keyword>
<dbReference type="GO" id="GO:0043565">
    <property type="term" value="F:sequence-specific DNA binding"/>
    <property type="evidence" value="ECO:0007669"/>
    <property type="project" value="TreeGrafter"/>
</dbReference>
<evidence type="ECO:0000256" key="3">
    <source>
        <dbReference type="ARBA" id="ARBA00022833"/>
    </source>
</evidence>
<keyword evidence="2" id="KW-0479">Metal-binding</keyword>
<feature type="compositionally biased region" description="Low complexity" evidence="8">
    <location>
        <begin position="141"/>
        <end position="154"/>
    </location>
</feature>
<evidence type="ECO:0000256" key="7">
    <source>
        <dbReference type="ARBA" id="ARBA00023242"/>
    </source>
</evidence>
<evidence type="ECO:0000313" key="11">
    <source>
        <dbReference type="Proteomes" id="UP001140560"/>
    </source>
</evidence>
<gene>
    <name evidence="10" type="primary">STB5</name>
    <name evidence="10" type="ORF">N0V83_007441</name>
</gene>
<accession>A0A9W8Y564</accession>
<dbReference type="Proteomes" id="UP001140560">
    <property type="component" value="Unassembled WGS sequence"/>
</dbReference>
<sequence length="280" mass="30749">MDRFRIAQSTPPTRQHAGLTCSLGISDTTSNEGLRKRLAWLQDFVNQQNLFGDWKPIEQVVTGTDLSRATNQLHSEGQKRNAEPLATTSPVTFSTLTPPATAPSPSLPATAYSNNEDDAASSDLRPAKRIRLLEPTITEQPPNATSSSTNATAPPTEFTPIHIKEPDARALVDAYFLDVNRAYPFVNRSMVLDALQANGNRIPPLRDCEATSTILYLIMAIGFTSLQRAGQVPPTTQWHFPIEYKEVLSECIIQETINTVQILLLLAIYSAGHSNRPDAP</sequence>
<reference evidence="10" key="1">
    <citation type="submission" date="2022-10" db="EMBL/GenBank/DDBJ databases">
        <title>Tapping the CABI collections for fungal endophytes: first genome assemblies for Collariella, Neodidymelliopsis, Ascochyta clinopodiicola, Didymella pomorum, Didymosphaeria variabile, Neocosmospora piperis and Neocucurbitaria cava.</title>
        <authorList>
            <person name="Hill R."/>
        </authorList>
    </citation>
    <scope>NUCLEOTIDE SEQUENCE</scope>
    <source>
        <strain evidence="10">IMI 356814</strain>
    </source>
</reference>
<comment type="subcellular location">
    <subcellularLocation>
        <location evidence="1">Nucleus</location>
    </subcellularLocation>
</comment>
<feature type="domain" description="Xylanolytic transcriptional activator regulatory" evidence="9">
    <location>
        <begin position="173"/>
        <end position="278"/>
    </location>
</feature>
<dbReference type="InterPro" id="IPR052202">
    <property type="entry name" value="Yeast_MetPath_Reg"/>
</dbReference>
<name>A0A9W8Y564_9PLEO</name>